<proteinExistence type="predicted"/>
<accession>S0EM33</accession>
<evidence type="ECO:0000313" key="2">
    <source>
        <dbReference type="Proteomes" id="UP000016800"/>
    </source>
</evidence>
<keyword evidence="2" id="KW-1185">Reference proteome</keyword>
<gene>
    <name evidence="1" type="ORF">FFUJ_14898</name>
</gene>
<sequence length="228" mass="25291">MTYLTCGYGSDTSSISDGDIDTPLTLDVVGKKTRPAVLIELMKDDKELNVNDILSLSISETEESLGTSALHSQPSTPLNHSLLTTQREWEGLCTKYDQGIQNLRDIEDQMLRYQALHPCLSISHGNPMLYTQCHHMVKDRDTNNIHRTVDSLGGQDGDAGKCCSQGHHHHLKVQLDNAVEVSIVTLDTLTGKKTMISLTTKSTIKHVQQLLGFWEYDLPMSLQDGITS</sequence>
<name>S0EM33_GIBF5</name>
<dbReference type="AlphaFoldDB" id="S0EM33"/>
<dbReference type="VEuPathDB" id="FungiDB:FFUJ_14898"/>
<dbReference type="HOGENOM" id="CLU_1354677_0_0_1"/>
<dbReference type="GeneID" id="35408268"/>
<evidence type="ECO:0000313" key="1">
    <source>
        <dbReference type="EMBL" id="CCT76088.1"/>
    </source>
</evidence>
<organism evidence="1 2">
    <name type="scientific">Gibberella fujikuroi (strain CBS 195.34 / IMI 58289 / NRRL A-6831)</name>
    <name type="common">Bakanae and foot rot disease fungus</name>
    <name type="synonym">Fusarium fujikuroi</name>
    <dbReference type="NCBI Taxonomy" id="1279085"/>
    <lineage>
        <taxon>Eukaryota</taxon>
        <taxon>Fungi</taxon>
        <taxon>Dikarya</taxon>
        <taxon>Ascomycota</taxon>
        <taxon>Pezizomycotina</taxon>
        <taxon>Sordariomycetes</taxon>
        <taxon>Hypocreomycetidae</taxon>
        <taxon>Hypocreales</taxon>
        <taxon>Nectriaceae</taxon>
        <taxon>Fusarium</taxon>
        <taxon>Fusarium fujikuroi species complex</taxon>
    </lineage>
</organism>
<dbReference type="Proteomes" id="UP000016800">
    <property type="component" value="Chromosome XI"/>
</dbReference>
<reference evidence="2" key="1">
    <citation type="journal article" date="2013" name="PLoS Pathog.">
        <title>Deciphering the cryptic genome: genome-wide analyses of the rice pathogen Fusarium fujikuroi reveal complex regulation of secondary metabolism and novel metabolites.</title>
        <authorList>
            <person name="Wiemann P."/>
            <person name="Sieber C.M."/>
            <person name="von Bargen K.W."/>
            <person name="Studt L."/>
            <person name="Niehaus E.M."/>
            <person name="Espino J.J."/>
            <person name="Huss K."/>
            <person name="Michielse C.B."/>
            <person name="Albermann S."/>
            <person name="Wagner D."/>
            <person name="Bergner S.V."/>
            <person name="Connolly L.R."/>
            <person name="Fischer A."/>
            <person name="Reuter G."/>
            <person name="Kleigrewe K."/>
            <person name="Bald T."/>
            <person name="Wingfield B.D."/>
            <person name="Ophir R."/>
            <person name="Freeman S."/>
            <person name="Hippler M."/>
            <person name="Smith K.M."/>
            <person name="Brown D.W."/>
            <person name="Proctor R.H."/>
            <person name="Munsterkotter M."/>
            <person name="Freitag M."/>
            <person name="Humpf H.U."/>
            <person name="Guldener U."/>
            <person name="Tudzynski B."/>
        </authorList>
    </citation>
    <scope>NUCLEOTIDE SEQUENCE [LARGE SCALE GENOMIC DNA]</scope>
    <source>
        <strain evidence="2">CBS 195.34 / IMI 58289 / NRRL A-6831</strain>
    </source>
</reference>
<dbReference type="EMBL" id="HF679033">
    <property type="protein sequence ID" value="CCT76088.1"/>
    <property type="molecule type" value="Genomic_DNA"/>
</dbReference>
<protein>
    <submittedName>
        <fullName evidence="1">Uncharacterized protein</fullName>
    </submittedName>
</protein>
<dbReference type="RefSeq" id="XP_023438134.1">
    <property type="nucleotide sequence ID" value="XM_023570077.1"/>
</dbReference>